<dbReference type="RefSeq" id="WP_012198910.1">
    <property type="nucleotide sequence ID" value="NC_010001.1"/>
</dbReference>
<evidence type="ECO:0000256" key="2">
    <source>
        <dbReference type="ARBA" id="ARBA00022694"/>
    </source>
</evidence>
<comment type="subunit">
    <text evidence="4">Homodimer.</text>
</comment>
<dbReference type="EC" id="5.4.99.12" evidence="4"/>
<dbReference type="PANTHER" id="PTHR11142">
    <property type="entry name" value="PSEUDOURIDYLATE SYNTHASE"/>
    <property type="match status" value="1"/>
</dbReference>
<comment type="catalytic activity">
    <reaction evidence="4 6">
        <text>uridine(38/39/40) in tRNA = pseudouridine(38/39/40) in tRNA</text>
        <dbReference type="Rhea" id="RHEA:22376"/>
        <dbReference type="Rhea" id="RHEA-COMP:10085"/>
        <dbReference type="Rhea" id="RHEA-COMP:10087"/>
        <dbReference type="ChEBI" id="CHEBI:65314"/>
        <dbReference type="ChEBI" id="CHEBI:65315"/>
        <dbReference type="EC" id="5.4.99.12"/>
    </reaction>
</comment>
<feature type="binding site" evidence="4 5">
    <location>
        <position position="113"/>
    </location>
    <ligand>
        <name>substrate</name>
    </ligand>
</feature>
<evidence type="ECO:0000259" key="7">
    <source>
        <dbReference type="Pfam" id="PF01416"/>
    </source>
</evidence>
<evidence type="ECO:0000256" key="1">
    <source>
        <dbReference type="ARBA" id="ARBA00009375"/>
    </source>
</evidence>
<feature type="domain" description="Pseudouridine synthase I TruA alpha/beta" evidence="7">
    <location>
        <begin position="146"/>
        <end position="247"/>
    </location>
</feature>
<dbReference type="Gene3D" id="3.30.70.660">
    <property type="entry name" value="Pseudouridine synthase I, catalytic domain, C-terminal subdomain"/>
    <property type="match status" value="1"/>
</dbReference>
<feature type="domain" description="Pseudouridine synthase I TruA alpha/beta" evidence="7">
    <location>
        <begin position="7"/>
        <end position="107"/>
    </location>
</feature>
<evidence type="ECO:0000256" key="3">
    <source>
        <dbReference type="ARBA" id="ARBA00023235"/>
    </source>
</evidence>
<dbReference type="InterPro" id="IPR020094">
    <property type="entry name" value="TruA/RsuA/RluB/E/F_N"/>
</dbReference>
<dbReference type="FunFam" id="3.30.70.580:FF:000001">
    <property type="entry name" value="tRNA pseudouridine synthase A"/>
    <property type="match status" value="1"/>
</dbReference>
<dbReference type="Gene3D" id="3.30.70.580">
    <property type="entry name" value="Pseudouridine synthase I, catalytic domain, N-terminal subdomain"/>
    <property type="match status" value="1"/>
</dbReference>
<dbReference type="STRING" id="357809.Cphy_0879"/>
<keyword evidence="3 4" id="KW-0413">Isomerase</keyword>
<dbReference type="SUPFAM" id="SSF55120">
    <property type="entry name" value="Pseudouridine synthase"/>
    <property type="match status" value="1"/>
</dbReference>
<comment type="similarity">
    <text evidence="1 4 6">Belongs to the tRNA pseudouridine synthase TruA family.</text>
</comment>
<dbReference type="InterPro" id="IPR020103">
    <property type="entry name" value="PsdUridine_synth_cat_dom_sf"/>
</dbReference>
<protein>
    <recommendedName>
        <fullName evidence="4">tRNA pseudouridine synthase A</fullName>
        <ecNumber evidence="4">5.4.99.12</ecNumber>
    </recommendedName>
    <alternativeName>
        <fullName evidence="4">tRNA pseudouridine(38-40) synthase</fullName>
    </alternativeName>
    <alternativeName>
        <fullName evidence="4">tRNA pseudouridylate synthase I</fullName>
    </alternativeName>
    <alternativeName>
        <fullName evidence="4">tRNA-uridine isomerase I</fullName>
    </alternativeName>
</protein>
<dbReference type="GO" id="GO:0160147">
    <property type="term" value="F:tRNA pseudouridine(38-40) synthase activity"/>
    <property type="evidence" value="ECO:0007669"/>
    <property type="project" value="UniProtKB-EC"/>
</dbReference>
<dbReference type="HAMAP" id="MF_00171">
    <property type="entry name" value="TruA"/>
    <property type="match status" value="1"/>
</dbReference>
<evidence type="ECO:0000313" key="9">
    <source>
        <dbReference type="Proteomes" id="UP000000370"/>
    </source>
</evidence>
<dbReference type="Proteomes" id="UP000000370">
    <property type="component" value="Chromosome"/>
</dbReference>
<gene>
    <name evidence="4" type="primary">truA</name>
    <name evidence="8" type="ordered locus">Cphy_0879</name>
</gene>
<dbReference type="Pfam" id="PF01416">
    <property type="entry name" value="PseudoU_synth_1"/>
    <property type="match status" value="2"/>
</dbReference>
<proteinExistence type="inferred from homology"/>
<name>A9KLD6_LACP7</name>
<evidence type="ECO:0000256" key="6">
    <source>
        <dbReference type="RuleBase" id="RU003792"/>
    </source>
</evidence>
<accession>A9KLD6</accession>
<dbReference type="KEGG" id="cpy:Cphy_0879"/>
<evidence type="ECO:0000256" key="4">
    <source>
        <dbReference type="HAMAP-Rule" id="MF_00171"/>
    </source>
</evidence>
<dbReference type="GO" id="GO:0003723">
    <property type="term" value="F:RNA binding"/>
    <property type="evidence" value="ECO:0007669"/>
    <property type="project" value="InterPro"/>
</dbReference>
<dbReference type="InterPro" id="IPR020097">
    <property type="entry name" value="PsdUridine_synth_TruA_a/b_dom"/>
</dbReference>
<comment type="function">
    <text evidence="4">Formation of pseudouridine at positions 38, 39 and 40 in the anticodon stem and loop of transfer RNAs.</text>
</comment>
<dbReference type="eggNOG" id="COG0101">
    <property type="taxonomic scope" value="Bacteria"/>
</dbReference>
<dbReference type="EMBL" id="CP000885">
    <property type="protein sequence ID" value="ABX41265.1"/>
    <property type="molecule type" value="Genomic_DNA"/>
</dbReference>
<evidence type="ECO:0000256" key="5">
    <source>
        <dbReference type="PIRSR" id="PIRSR001430-2"/>
    </source>
</evidence>
<reference evidence="9" key="1">
    <citation type="submission" date="2007-11" db="EMBL/GenBank/DDBJ databases">
        <title>Complete genome sequence of Clostridium phytofermentans ISDg.</title>
        <authorList>
            <person name="Leschine S.B."/>
            <person name="Warnick T.A."/>
            <person name="Blanchard J.L."/>
            <person name="Schnell D.J."/>
            <person name="Petit E.L."/>
            <person name="LaTouf W.G."/>
            <person name="Copeland A."/>
            <person name="Lucas S."/>
            <person name="Lapidus A."/>
            <person name="Barry K."/>
            <person name="Glavina del Rio T."/>
            <person name="Dalin E."/>
            <person name="Tice H."/>
            <person name="Pitluck S."/>
            <person name="Kiss H."/>
            <person name="Brettin T."/>
            <person name="Bruce D."/>
            <person name="Detter J.C."/>
            <person name="Han C."/>
            <person name="Kuske C."/>
            <person name="Schmutz J."/>
            <person name="Larimer F."/>
            <person name="Land M."/>
            <person name="Hauser L."/>
            <person name="Kyrpides N."/>
            <person name="Kim E.A."/>
            <person name="Richardson P."/>
        </authorList>
    </citation>
    <scope>NUCLEOTIDE SEQUENCE [LARGE SCALE GENOMIC DNA]</scope>
    <source>
        <strain evidence="9">ATCC 700394 / DSM 18823 / ISDg</strain>
    </source>
</reference>
<evidence type="ECO:0000313" key="8">
    <source>
        <dbReference type="EMBL" id="ABX41265.1"/>
    </source>
</evidence>
<sequence>MRNIQLIIEYDGSRYDGWQKQAGNQKSITIQDKLEDVLNKMENETVTVIGAARTEAGVHAYKQVASFMTNSKLKVYEIKQYLNRFLPRDIAVLEALEVPERFHASFNAGSFEYEYKISIGEVPSVFERKYNYYCFKRPDIAKMKEAAKYLVGKHDFKAFSDNKRMKKSTEREIYSLEIYGDEKEIVITVHGDDFWPHMVRIMVGTLLDVGLSKIEPMDIKRILESKDRDKAGETIEAKGLFLTEVHYK</sequence>
<keyword evidence="9" id="KW-1185">Reference proteome</keyword>
<dbReference type="InterPro" id="IPR020095">
    <property type="entry name" value="PsdUridine_synth_TruA_C"/>
</dbReference>
<dbReference type="AlphaFoldDB" id="A9KLD6"/>
<keyword evidence="2 4" id="KW-0819">tRNA processing</keyword>
<dbReference type="CDD" id="cd02570">
    <property type="entry name" value="PseudoU_synth_EcTruA"/>
    <property type="match status" value="1"/>
</dbReference>
<dbReference type="GO" id="GO:0031119">
    <property type="term" value="P:tRNA pseudouridine synthesis"/>
    <property type="evidence" value="ECO:0007669"/>
    <property type="project" value="UniProtKB-UniRule"/>
</dbReference>
<dbReference type="HOGENOM" id="CLU_014673_0_1_9"/>
<dbReference type="OrthoDB" id="9811823at2"/>
<dbReference type="NCBIfam" id="TIGR00071">
    <property type="entry name" value="hisT_truA"/>
    <property type="match status" value="1"/>
</dbReference>
<dbReference type="PIRSF" id="PIRSF001430">
    <property type="entry name" value="tRNA_psdUrid_synth"/>
    <property type="match status" value="1"/>
</dbReference>
<comment type="caution">
    <text evidence="4">Lacks conserved residue(s) required for the propagation of feature annotation.</text>
</comment>
<dbReference type="InterPro" id="IPR001406">
    <property type="entry name" value="PsdUridine_synth_TruA"/>
</dbReference>
<organism evidence="8 9">
    <name type="scientific">Lachnoclostridium phytofermentans (strain ATCC 700394 / DSM 18823 / ISDg)</name>
    <name type="common">Clostridium phytofermentans</name>
    <dbReference type="NCBI Taxonomy" id="357809"/>
    <lineage>
        <taxon>Bacteria</taxon>
        <taxon>Bacillati</taxon>
        <taxon>Bacillota</taxon>
        <taxon>Clostridia</taxon>
        <taxon>Lachnospirales</taxon>
        <taxon>Lachnospiraceae</taxon>
    </lineage>
</organism>
<dbReference type="PANTHER" id="PTHR11142:SF22">
    <property type="entry name" value="TRNA PSEUDOURIDINE SYNTHASE A 2"/>
    <property type="match status" value="1"/>
</dbReference>